<feature type="domain" description="HTH merR-type" evidence="3">
    <location>
        <begin position="25"/>
        <end position="94"/>
    </location>
</feature>
<evidence type="ECO:0000256" key="1">
    <source>
        <dbReference type="ARBA" id="ARBA00023125"/>
    </source>
</evidence>
<accession>A0ABQ2SHJ8</accession>
<dbReference type="InterPro" id="IPR006158">
    <property type="entry name" value="Cobalamin-bd"/>
</dbReference>
<dbReference type="InterPro" id="IPR003759">
    <property type="entry name" value="Cbl-bd_cap"/>
</dbReference>
<dbReference type="InterPro" id="IPR000551">
    <property type="entry name" value="MerR-type_HTH_dom"/>
</dbReference>
<proteinExistence type="predicted"/>
<dbReference type="PANTHER" id="PTHR30204">
    <property type="entry name" value="REDOX-CYCLING DRUG-SENSING TRANSCRIPTIONAL ACTIVATOR SOXR"/>
    <property type="match status" value="1"/>
</dbReference>
<feature type="compositionally biased region" description="Low complexity" evidence="2">
    <location>
        <begin position="213"/>
        <end position="229"/>
    </location>
</feature>
<evidence type="ECO:0000256" key="2">
    <source>
        <dbReference type="SAM" id="MobiDB-lite"/>
    </source>
</evidence>
<dbReference type="Gene3D" id="1.10.1240.10">
    <property type="entry name" value="Methionine synthase domain"/>
    <property type="match status" value="1"/>
</dbReference>
<dbReference type="InterPro" id="IPR036594">
    <property type="entry name" value="Meth_synthase_dom"/>
</dbReference>
<keyword evidence="1" id="KW-0238">DNA-binding</keyword>
<dbReference type="InterPro" id="IPR036724">
    <property type="entry name" value="Cobalamin-bd_sf"/>
</dbReference>
<reference evidence="6" key="1">
    <citation type="journal article" date="2019" name="Int. J. Syst. Evol. Microbiol.">
        <title>The Global Catalogue of Microorganisms (GCM) 10K type strain sequencing project: providing services to taxonomists for standard genome sequencing and annotation.</title>
        <authorList>
            <consortium name="The Broad Institute Genomics Platform"/>
            <consortium name="The Broad Institute Genome Sequencing Center for Infectious Disease"/>
            <person name="Wu L."/>
            <person name="Ma J."/>
        </authorList>
    </citation>
    <scope>NUCLEOTIDE SEQUENCE [LARGE SCALE GENOMIC DNA]</scope>
    <source>
        <strain evidence="6">JCM 4416</strain>
    </source>
</reference>
<feature type="compositionally biased region" description="Low complexity" evidence="2">
    <location>
        <begin position="163"/>
        <end position="188"/>
    </location>
</feature>
<feature type="region of interest" description="Disordered" evidence="2">
    <location>
        <begin position="152"/>
        <end position="229"/>
    </location>
</feature>
<evidence type="ECO:0000313" key="6">
    <source>
        <dbReference type="Proteomes" id="UP000597853"/>
    </source>
</evidence>
<dbReference type="Pfam" id="PF13411">
    <property type="entry name" value="MerR_1"/>
    <property type="match status" value="1"/>
</dbReference>
<dbReference type="Gene3D" id="3.40.50.280">
    <property type="entry name" value="Cobalamin-binding domain"/>
    <property type="match status" value="1"/>
</dbReference>
<organism evidence="5 6">
    <name type="scientific">Streptomyces pseudogriseolus</name>
    <name type="common">Streptomyces gancidicus</name>
    <name type="synonym">Streptomyces rubiginosus</name>
    <dbReference type="NCBI Taxonomy" id="36817"/>
    <lineage>
        <taxon>Bacteria</taxon>
        <taxon>Bacillati</taxon>
        <taxon>Actinomycetota</taxon>
        <taxon>Actinomycetes</taxon>
        <taxon>Kitasatosporales</taxon>
        <taxon>Streptomycetaceae</taxon>
        <taxon>Streptomyces</taxon>
        <taxon>Streptomyces pseudogriseolus group</taxon>
    </lineage>
</organism>
<dbReference type="PROSITE" id="PS51332">
    <property type="entry name" value="B12_BINDING"/>
    <property type="match status" value="1"/>
</dbReference>
<dbReference type="PROSITE" id="PS50937">
    <property type="entry name" value="HTH_MERR_2"/>
    <property type="match status" value="1"/>
</dbReference>
<dbReference type="EMBL" id="BMTX01000001">
    <property type="protein sequence ID" value="GGS27179.1"/>
    <property type="molecule type" value="Genomic_DNA"/>
</dbReference>
<dbReference type="PANTHER" id="PTHR30204:SF97">
    <property type="entry name" value="MERR FAMILY REGULATORY PROTEIN"/>
    <property type="match status" value="1"/>
</dbReference>
<evidence type="ECO:0000259" key="3">
    <source>
        <dbReference type="PROSITE" id="PS50937"/>
    </source>
</evidence>
<dbReference type="Gene3D" id="1.10.1660.10">
    <property type="match status" value="1"/>
</dbReference>
<gene>
    <name evidence="5" type="ORF">GCM10010285_01310</name>
</gene>
<dbReference type="SMART" id="SM00422">
    <property type="entry name" value="HTH_MERR"/>
    <property type="match status" value="1"/>
</dbReference>
<name>A0ABQ2SHJ8_STREZ</name>
<dbReference type="SUPFAM" id="SSF46955">
    <property type="entry name" value="Putative DNA-binding domain"/>
    <property type="match status" value="1"/>
</dbReference>
<feature type="domain" description="B12-binding" evidence="4">
    <location>
        <begin position="320"/>
        <end position="443"/>
    </location>
</feature>
<dbReference type="SUPFAM" id="SSF52242">
    <property type="entry name" value="Cobalamin (vitamin B12)-binding domain"/>
    <property type="match status" value="1"/>
</dbReference>
<dbReference type="Pfam" id="PF02607">
    <property type="entry name" value="B12-binding_2"/>
    <property type="match status" value="1"/>
</dbReference>
<comment type="caution">
    <text evidence="5">The sequence shown here is derived from an EMBL/GenBank/DDBJ whole genome shotgun (WGS) entry which is preliminary data.</text>
</comment>
<evidence type="ECO:0000313" key="5">
    <source>
        <dbReference type="EMBL" id="GGS27179.1"/>
    </source>
</evidence>
<evidence type="ECO:0000259" key="4">
    <source>
        <dbReference type="PROSITE" id="PS51332"/>
    </source>
</evidence>
<dbReference type="InterPro" id="IPR009061">
    <property type="entry name" value="DNA-bd_dom_put_sf"/>
</dbReference>
<evidence type="ECO:0008006" key="7">
    <source>
        <dbReference type="Google" id="ProtNLM"/>
    </source>
</evidence>
<feature type="region of interest" description="Disordered" evidence="2">
    <location>
        <begin position="1"/>
        <end position="29"/>
    </location>
</feature>
<protein>
    <recommendedName>
        <fullName evidence="7">B12 binding protein</fullName>
    </recommendedName>
</protein>
<dbReference type="InterPro" id="IPR047057">
    <property type="entry name" value="MerR_fam"/>
</dbReference>
<sequence length="443" mass="45045">MGARKRSDNPATAPQPRADLPEGAGLTTGEVARRLGVAPTTVRTWDRRYGLGPDAHTGGRHRRWTAVDVARLERMCALTATGIAPAEAARTVLRETPPGATRVFGAGDAAGVPARGPAPAATGAGRAATGADAGAFDAGVPDRSAARIDAARVAGPGTDRIDAAGSDAAGPSGRDAADIDAVAGDGPDSGLVSATVDDALGPAPAAGVGRSPATGPRSARGRSRAGSGMRLGDVRQECKGIARAALRLDAAALDELLGSAIEQHGLIAAWTEVIMPTLQAVGRKWESSGEKYVEVEHFLSWHVSGTLRRCTPPSAADRPGATTVLACVPGESHTLPLEVLAAALAERGLPVRMFGGALPVESLVTAVRRTGPAAVALWAQCRTTASRPLAAHVAAMEWGVRGARRKPVVLTIGPGWAGRAVTGLPRPTGLAEAVALLESVVSR</sequence>
<keyword evidence="6" id="KW-1185">Reference proteome</keyword>
<dbReference type="Proteomes" id="UP000597853">
    <property type="component" value="Unassembled WGS sequence"/>
</dbReference>